<feature type="signal peptide" evidence="1">
    <location>
        <begin position="1"/>
        <end position="28"/>
    </location>
</feature>
<dbReference type="Proteomes" id="UP000282674">
    <property type="component" value="Unassembled WGS sequence"/>
</dbReference>
<evidence type="ECO:0000313" key="2">
    <source>
        <dbReference type="EMBL" id="RMI46619.1"/>
    </source>
</evidence>
<keyword evidence="3" id="KW-1185">Reference proteome</keyword>
<dbReference type="EMBL" id="RFFG01000008">
    <property type="protein sequence ID" value="RMI46619.1"/>
    <property type="molecule type" value="Genomic_DNA"/>
</dbReference>
<protein>
    <recommendedName>
        <fullName evidence="4">Secreted protein</fullName>
    </recommendedName>
</protein>
<dbReference type="OrthoDB" id="3480256at2"/>
<name>A0A3M2MAV1_9ACTN</name>
<proteinExistence type="predicted"/>
<organism evidence="2 3">
    <name type="scientific">Actinomadura harenae</name>
    <dbReference type="NCBI Taxonomy" id="2483351"/>
    <lineage>
        <taxon>Bacteria</taxon>
        <taxon>Bacillati</taxon>
        <taxon>Actinomycetota</taxon>
        <taxon>Actinomycetes</taxon>
        <taxon>Streptosporangiales</taxon>
        <taxon>Thermomonosporaceae</taxon>
        <taxon>Actinomadura</taxon>
    </lineage>
</organism>
<accession>A0A3M2MAV1</accession>
<dbReference type="RefSeq" id="WP_122193426.1">
    <property type="nucleotide sequence ID" value="NZ_JBHSKC010000020.1"/>
</dbReference>
<keyword evidence="1" id="KW-0732">Signal</keyword>
<feature type="chain" id="PRO_5018032214" description="Secreted protein" evidence="1">
    <location>
        <begin position="29"/>
        <end position="216"/>
    </location>
</feature>
<comment type="caution">
    <text evidence="2">The sequence shown here is derived from an EMBL/GenBank/DDBJ whole genome shotgun (WGS) entry which is preliminary data.</text>
</comment>
<sequence length="216" mass="22245">MKQSVRKSMVGVVAATSVLALTTATAHATGQGLTTTQDITLTNSGNVSFRDNATGWGFGCTNSIGTGTADVDAPQASPVFRITSLTLTSPYSGWNGRCEGFFPQQVTADTTTPWAFNVTGSTVSYVTPGTLTGVKLTIVGGDACHVVVGGPGGAGGTLSANYSNSAHSLNINRPVGTNNLTVQSVDNNCDPTFVNVGDAFSMFGTYPINPRITIIR</sequence>
<reference evidence="2 3" key="1">
    <citation type="submission" date="2018-10" db="EMBL/GenBank/DDBJ databases">
        <title>Isolation from soil.</title>
        <authorList>
            <person name="Hu J."/>
        </authorList>
    </citation>
    <scope>NUCLEOTIDE SEQUENCE [LARGE SCALE GENOMIC DNA]</scope>
    <source>
        <strain evidence="2 3">NEAU-Ht49</strain>
    </source>
</reference>
<dbReference type="AlphaFoldDB" id="A0A3M2MAV1"/>
<evidence type="ECO:0000313" key="3">
    <source>
        <dbReference type="Proteomes" id="UP000282674"/>
    </source>
</evidence>
<gene>
    <name evidence="2" type="ORF">EBO15_06760</name>
</gene>
<evidence type="ECO:0000256" key="1">
    <source>
        <dbReference type="SAM" id="SignalP"/>
    </source>
</evidence>
<evidence type="ECO:0008006" key="4">
    <source>
        <dbReference type="Google" id="ProtNLM"/>
    </source>
</evidence>